<name>A0ABP4ZT57_9MICO</name>
<dbReference type="Gene3D" id="1.10.260.40">
    <property type="entry name" value="lambda repressor-like DNA-binding domains"/>
    <property type="match status" value="1"/>
</dbReference>
<dbReference type="Pfam" id="PF06114">
    <property type="entry name" value="Peptidase_M78"/>
    <property type="match status" value="1"/>
</dbReference>
<evidence type="ECO:0000313" key="3">
    <source>
        <dbReference type="EMBL" id="GAA1871025.1"/>
    </source>
</evidence>
<evidence type="ECO:0000256" key="1">
    <source>
        <dbReference type="ARBA" id="ARBA00007227"/>
    </source>
</evidence>
<dbReference type="SMART" id="SM00530">
    <property type="entry name" value="HTH_XRE"/>
    <property type="match status" value="1"/>
</dbReference>
<dbReference type="RefSeq" id="WP_344104961.1">
    <property type="nucleotide sequence ID" value="NZ_BAAANL010000007.1"/>
</dbReference>
<evidence type="ECO:0000259" key="2">
    <source>
        <dbReference type="PROSITE" id="PS50943"/>
    </source>
</evidence>
<dbReference type="CDD" id="cd00093">
    <property type="entry name" value="HTH_XRE"/>
    <property type="match status" value="1"/>
</dbReference>
<protein>
    <recommendedName>
        <fullName evidence="2">HTH cro/C1-type domain-containing protein</fullName>
    </recommendedName>
</protein>
<dbReference type="InterPro" id="IPR010982">
    <property type="entry name" value="Lambda_DNA-bd_dom_sf"/>
</dbReference>
<dbReference type="PANTHER" id="PTHR43236:SF1">
    <property type="entry name" value="BLL7220 PROTEIN"/>
    <property type="match status" value="1"/>
</dbReference>
<dbReference type="InterPro" id="IPR010359">
    <property type="entry name" value="IrrE_HExxH"/>
</dbReference>
<gene>
    <name evidence="3" type="ORF">GCM10009751_32710</name>
</gene>
<comment type="caution">
    <text evidence="3">The sequence shown here is derived from an EMBL/GenBank/DDBJ whole genome shotgun (WGS) entry which is preliminary data.</text>
</comment>
<reference evidence="4" key="1">
    <citation type="journal article" date="2019" name="Int. J. Syst. Evol. Microbiol.">
        <title>The Global Catalogue of Microorganisms (GCM) 10K type strain sequencing project: providing services to taxonomists for standard genome sequencing and annotation.</title>
        <authorList>
            <consortium name="The Broad Institute Genomics Platform"/>
            <consortium name="The Broad Institute Genome Sequencing Center for Infectious Disease"/>
            <person name="Wu L."/>
            <person name="Ma J."/>
        </authorList>
    </citation>
    <scope>NUCLEOTIDE SEQUENCE [LARGE SCALE GENOMIC DNA]</scope>
    <source>
        <strain evidence="4">JCM 14326</strain>
    </source>
</reference>
<dbReference type="PANTHER" id="PTHR43236">
    <property type="entry name" value="ANTITOXIN HIGA1"/>
    <property type="match status" value="1"/>
</dbReference>
<evidence type="ECO:0000313" key="4">
    <source>
        <dbReference type="Proteomes" id="UP001501094"/>
    </source>
</evidence>
<keyword evidence="4" id="KW-1185">Reference proteome</keyword>
<proteinExistence type="inferred from homology"/>
<dbReference type="Pfam" id="PF01381">
    <property type="entry name" value="HTH_3"/>
    <property type="match status" value="1"/>
</dbReference>
<feature type="domain" description="HTH cro/C1-type" evidence="2">
    <location>
        <begin position="12"/>
        <end position="66"/>
    </location>
</feature>
<organism evidence="3 4">
    <name type="scientific">Myceligenerans crystallogenes</name>
    <dbReference type="NCBI Taxonomy" id="316335"/>
    <lineage>
        <taxon>Bacteria</taxon>
        <taxon>Bacillati</taxon>
        <taxon>Actinomycetota</taxon>
        <taxon>Actinomycetes</taxon>
        <taxon>Micrococcales</taxon>
        <taxon>Promicromonosporaceae</taxon>
        <taxon>Myceligenerans</taxon>
    </lineage>
</organism>
<dbReference type="InterPro" id="IPR001387">
    <property type="entry name" value="Cro/C1-type_HTH"/>
</dbReference>
<dbReference type="SUPFAM" id="SSF47413">
    <property type="entry name" value="lambda repressor-like DNA-binding domains"/>
    <property type="match status" value="1"/>
</dbReference>
<sequence>MTIDVRVLGQRIADARLRAGLTQAQLAAEVSLDRSALAKIEIGDRRVTALELSRISAAVDERLEWFFQEVPQAIASHRNLLDPGGASPAIDRAVERRVREVEFVASAGSGLDLPVLESREMPANAEAAEELAAEARALLDVPADGPLHMLERYVSKAGILPFVVDLGPDSADAASILLERGAVVVVNGSLKVGRRRLSLAHELGHVLVADEYSVDWRVASEDSVARREGRIDRFARALLLPAKDLHARWPREAEGSDGELRTAAVRLGSEYRVDMATLARRLQELDLVGPSDAAAVRAVRTVRADIEELNLVVADELPVDHMAREYIAAVLRLYRSELISQARTLELLFGAWTVADLPILPMRSAEEIWQYV</sequence>
<dbReference type="InterPro" id="IPR052345">
    <property type="entry name" value="Rad_response_metalloprotease"/>
</dbReference>
<comment type="similarity">
    <text evidence="1">Belongs to the short-chain fatty acyl-CoA assimilation regulator (ScfR) family.</text>
</comment>
<accession>A0ABP4ZT57</accession>
<dbReference type="Gene3D" id="1.10.10.2910">
    <property type="match status" value="1"/>
</dbReference>
<dbReference type="PROSITE" id="PS50943">
    <property type="entry name" value="HTH_CROC1"/>
    <property type="match status" value="1"/>
</dbReference>
<dbReference type="EMBL" id="BAAANL010000007">
    <property type="protein sequence ID" value="GAA1871025.1"/>
    <property type="molecule type" value="Genomic_DNA"/>
</dbReference>
<dbReference type="Proteomes" id="UP001501094">
    <property type="component" value="Unassembled WGS sequence"/>
</dbReference>